<protein>
    <submittedName>
        <fullName evidence="3">Uncharacterized protein</fullName>
    </submittedName>
</protein>
<sequence>MEPFARMWPTSTNHLIMLGAKHPFGTRQNGAVETPTIAPHVCYQLLLLLLFFFFFSPVKSRSIDHHSQHDRLVKRGGADSWYRSGSSGTRTGSWSKQPSPCHRTCAG</sequence>
<evidence type="ECO:0000256" key="1">
    <source>
        <dbReference type="SAM" id="MobiDB-lite"/>
    </source>
</evidence>
<organism evidence="3 4">
    <name type="scientific">Aspergillus tamarii</name>
    <dbReference type="NCBI Taxonomy" id="41984"/>
    <lineage>
        <taxon>Eukaryota</taxon>
        <taxon>Fungi</taxon>
        <taxon>Dikarya</taxon>
        <taxon>Ascomycota</taxon>
        <taxon>Pezizomycotina</taxon>
        <taxon>Eurotiomycetes</taxon>
        <taxon>Eurotiomycetidae</taxon>
        <taxon>Eurotiales</taxon>
        <taxon>Aspergillaceae</taxon>
        <taxon>Aspergillus</taxon>
        <taxon>Aspergillus subgen. Circumdati</taxon>
    </lineage>
</organism>
<keyword evidence="2" id="KW-0472">Membrane</keyword>
<reference evidence="3 4" key="1">
    <citation type="submission" date="2019-04" db="EMBL/GenBank/DDBJ databases">
        <title>Friends and foes A comparative genomics study of 23 Aspergillus species from section Flavi.</title>
        <authorList>
            <consortium name="DOE Joint Genome Institute"/>
            <person name="Kjaerbolling I."/>
            <person name="Vesth T."/>
            <person name="Frisvad J.C."/>
            <person name="Nybo J.L."/>
            <person name="Theobald S."/>
            <person name="Kildgaard S."/>
            <person name="Isbrandt T."/>
            <person name="Kuo A."/>
            <person name="Sato A."/>
            <person name="Lyhne E.K."/>
            <person name="Kogle M.E."/>
            <person name="Wiebenga A."/>
            <person name="Kun R.S."/>
            <person name="Lubbers R.J."/>
            <person name="Makela M.R."/>
            <person name="Barry K."/>
            <person name="Chovatia M."/>
            <person name="Clum A."/>
            <person name="Daum C."/>
            <person name="Haridas S."/>
            <person name="He G."/>
            <person name="LaButti K."/>
            <person name="Lipzen A."/>
            <person name="Mondo S."/>
            <person name="Riley R."/>
            <person name="Salamov A."/>
            <person name="Simmons B.A."/>
            <person name="Magnuson J.K."/>
            <person name="Henrissat B."/>
            <person name="Mortensen U.H."/>
            <person name="Larsen T.O."/>
            <person name="Devries R.P."/>
            <person name="Grigoriev I.V."/>
            <person name="Machida M."/>
            <person name="Baker S.E."/>
            <person name="Andersen M.R."/>
        </authorList>
    </citation>
    <scope>NUCLEOTIDE SEQUENCE [LARGE SCALE GENOMIC DNA]</scope>
    <source>
        <strain evidence="3 4">CBS 117626</strain>
    </source>
</reference>
<keyword evidence="2" id="KW-0812">Transmembrane</keyword>
<feature type="compositionally biased region" description="Low complexity" evidence="1">
    <location>
        <begin position="80"/>
        <end position="95"/>
    </location>
</feature>
<feature type="transmembrane region" description="Helical" evidence="2">
    <location>
        <begin position="37"/>
        <end position="55"/>
    </location>
</feature>
<gene>
    <name evidence="3" type="ORF">BDV40DRAFT_149357</name>
</gene>
<evidence type="ECO:0000313" key="3">
    <source>
        <dbReference type="EMBL" id="KAE8163034.1"/>
    </source>
</evidence>
<evidence type="ECO:0000256" key="2">
    <source>
        <dbReference type="SAM" id="Phobius"/>
    </source>
</evidence>
<accession>A0A5N6UWR0</accession>
<dbReference type="Proteomes" id="UP000326950">
    <property type="component" value="Unassembled WGS sequence"/>
</dbReference>
<dbReference type="EMBL" id="ML738622">
    <property type="protein sequence ID" value="KAE8163034.1"/>
    <property type="molecule type" value="Genomic_DNA"/>
</dbReference>
<proteinExistence type="predicted"/>
<feature type="region of interest" description="Disordered" evidence="1">
    <location>
        <begin position="78"/>
        <end position="107"/>
    </location>
</feature>
<keyword evidence="4" id="KW-1185">Reference proteome</keyword>
<name>A0A5N6UWR0_ASPTM</name>
<evidence type="ECO:0000313" key="4">
    <source>
        <dbReference type="Proteomes" id="UP000326950"/>
    </source>
</evidence>
<dbReference type="AlphaFoldDB" id="A0A5N6UWR0"/>
<keyword evidence="2" id="KW-1133">Transmembrane helix</keyword>